<evidence type="ECO:0000313" key="6">
    <source>
        <dbReference type="Proteomes" id="UP000198217"/>
    </source>
</evidence>
<dbReference type="InterPro" id="IPR001173">
    <property type="entry name" value="Glyco_trans_2-like"/>
</dbReference>
<dbReference type="GO" id="GO:0016757">
    <property type="term" value="F:glycosyltransferase activity"/>
    <property type="evidence" value="ECO:0007669"/>
    <property type="project" value="UniProtKB-KW"/>
</dbReference>
<dbReference type="InterPro" id="IPR050834">
    <property type="entry name" value="Glycosyltransf_2"/>
</dbReference>
<dbReference type="Pfam" id="PF00535">
    <property type="entry name" value="Glycos_transf_2"/>
    <property type="match status" value="1"/>
</dbReference>
<keyword evidence="2" id="KW-0328">Glycosyltransferase</keyword>
<dbReference type="Proteomes" id="UP000198217">
    <property type="component" value="Chromosome I"/>
</dbReference>
<proteinExistence type="inferred from homology"/>
<organism evidence="5 6">
    <name type="scientific">Micromonospora echinaurantiaca</name>
    <dbReference type="NCBI Taxonomy" id="47857"/>
    <lineage>
        <taxon>Bacteria</taxon>
        <taxon>Bacillati</taxon>
        <taxon>Actinomycetota</taxon>
        <taxon>Actinomycetes</taxon>
        <taxon>Micromonosporales</taxon>
        <taxon>Micromonosporaceae</taxon>
        <taxon>Micromonospora</taxon>
    </lineage>
</organism>
<dbReference type="Gene3D" id="3.90.550.10">
    <property type="entry name" value="Spore Coat Polysaccharide Biosynthesis Protein SpsA, Chain A"/>
    <property type="match status" value="1"/>
</dbReference>
<keyword evidence="6" id="KW-1185">Reference proteome</keyword>
<name>A0A1C5JZL1_9ACTN</name>
<feature type="domain" description="Glycosyltransferase 2-like" evidence="4">
    <location>
        <begin position="5"/>
        <end position="116"/>
    </location>
</feature>
<dbReference type="RefSeq" id="WP_088996147.1">
    <property type="nucleotide sequence ID" value="NZ_LT607750.1"/>
</dbReference>
<gene>
    <name evidence="5" type="ORF">GA0070609_5190</name>
</gene>
<evidence type="ECO:0000259" key="4">
    <source>
        <dbReference type="Pfam" id="PF00535"/>
    </source>
</evidence>
<protein>
    <submittedName>
        <fullName evidence="5">Glycosyl transferase family 2</fullName>
    </submittedName>
</protein>
<comment type="similarity">
    <text evidence="1">Belongs to the glycosyltransferase 2 family.</text>
</comment>
<dbReference type="AlphaFoldDB" id="A0A1C5JZL1"/>
<sequence length="247" mass="27349">MSVISIITPVYKPVPEQLLAAYRSLQEQRMPEGWAWEWIVQEDGETDAACSILPEDERVSISRNRHSGVAITRNLGLARARGSLVKNLDQDDILTPGVLGRDIQVMTENPEVQWVTSRVLDLLPDGSTVGFENDPPEGPLAPGLVLRHWQEHNYRLPVHPTTICIRRDLLVALGGWMSVPGSDDTGMLIAASVVSTGYFVGEVGLLYRKWPGQVTAGASHTEPVEWKLRMSLIEERGRTLAALQRPS</sequence>
<evidence type="ECO:0000256" key="3">
    <source>
        <dbReference type="ARBA" id="ARBA00022679"/>
    </source>
</evidence>
<dbReference type="InterPro" id="IPR029044">
    <property type="entry name" value="Nucleotide-diphossugar_trans"/>
</dbReference>
<keyword evidence="3 5" id="KW-0808">Transferase</keyword>
<evidence type="ECO:0000313" key="5">
    <source>
        <dbReference type="EMBL" id="SCG75953.1"/>
    </source>
</evidence>
<dbReference type="PANTHER" id="PTHR43685">
    <property type="entry name" value="GLYCOSYLTRANSFERASE"/>
    <property type="match status" value="1"/>
</dbReference>
<reference evidence="5 6" key="1">
    <citation type="submission" date="2016-06" db="EMBL/GenBank/DDBJ databases">
        <authorList>
            <person name="Kjaerup R.B."/>
            <person name="Dalgaard T.S."/>
            <person name="Juul-Madsen H.R."/>
        </authorList>
    </citation>
    <scope>NUCLEOTIDE SEQUENCE [LARGE SCALE GENOMIC DNA]</scope>
    <source>
        <strain evidence="5 6">DSM 43904</strain>
    </source>
</reference>
<dbReference type="SUPFAM" id="SSF53448">
    <property type="entry name" value="Nucleotide-diphospho-sugar transferases"/>
    <property type="match status" value="1"/>
</dbReference>
<accession>A0A1C5JZL1</accession>
<evidence type="ECO:0000256" key="1">
    <source>
        <dbReference type="ARBA" id="ARBA00006739"/>
    </source>
</evidence>
<dbReference type="EMBL" id="LT607750">
    <property type="protein sequence ID" value="SCG75953.1"/>
    <property type="molecule type" value="Genomic_DNA"/>
</dbReference>
<dbReference type="PANTHER" id="PTHR43685:SF5">
    <property type="entry name" value="GLYCOSYLTRANSFERASE EPSE-RELATED"/>
    <property type="match status" value="1"/>
</dbReference>
<evidence type="ECO:0000256" key="2">
    <source>
        <dbReference type="ARBA" id="ARBA00022676"/>
    </source>
</evidence>